<feature type="compositionally biased region" description="Basic and acidic residues" evidence="4">
    <location>
        <begin position="77"/>
        <end position="93"/>
    </location>
</feature>
<dbReference type="GO" id="GO:0000978">
    <property type="term" value="F:RNA polymerase II cis-regulatory region sequence-specific DNA binding"/>
    <property type="evidence" value="ECO:0007669"/>
    <property type="project" value="TreeGrafter"/>
</dbReference>
<dbReference type="GO" id="GO:0005634">
    <property type="term" value="C:nucleus"/>
    <property type="evidence" value="ECO:0007669"/>
    <property type="project" value="TreeGrafter"/>
</dbReference>
<dbReference type="InterPro" id="IPR046347">
    <property type="entry name" value="bZIP_sf"/>
</dbReference>
<dbReference type="PANTHER" id="PTHR23351">
    <property type="entry name" value="FOS TRANSCRIPTION FACTOR-RELATED"/>
    <property type="match status" value="1"/>
</dbReference>
<evidence type="ECO:0000256" key="4">
    <source>
        <dbReference type="SAM" id="MobiDB-lite"/>
    </source>
</evidence>
<accession>A0AAN8JN93</accession>
<gene>
    <name evidence="6" type="ORF">SNE40_008980</name>
</gene>
<dbReference type="PROSITE" id="PS50217">
    <property type="entry name" value="BZIP"/>
    <property type="match status" value="1"/>
</dbReference>
<dbReference type="EMBL" id="JAZGQO010000007">
    <property type="protein sequence ID" value="KAK6181036.1"/>
    <property type="molecule type" value="Genomic_DNA"/>
</dbReference>
<dbReference type="SMART" id="SM00338">
    <property type="entry name" value="BRLZ"/>
    <property type="match status" value="1"/>
</dbReference>
<sequence length="163" mass="18986">MAAGSKRSEYICSEKFFRDISELQDPSLRRATFASLESGQLTPLLKEELKCRIQSRRLSEGKEELHVDFTSPSKFQPRPDEIEKLNKRREQNRRAARKFRQKKRKDGDNLMKEAEKLDTDNTSLQEEIAKLYEERNKLEEILNDHTHKCQLVSTGQSTSADVT</sequence>
<evidence type="ECO:0000256" key="2">
    <source>
        <dbReference type="ARBA" id="ARBA00023125"/>
    </source>
</evidence>
<dbReference type="InterPro" id="IPR000837">
    <property type="entry name" value="AP-1"/>
</dbReference>
<dbReference type="PANTHER" id="PTHR23351:SF24">
    <property type="entry name" value="ACTIVATING TRANSCRIPTION FACTOR 3-RELATED"/>
    <property type="match status" value="1"/>
</dbReference>
<dbReference type="PRINTS" id="PR00042">
    <property type="entry name" value="LEUZIPPRFOS"/>
</dbReference>
<feature type="compositionally biased region" description="Basic and acidic residues" evidence="4">
    <location>
        <begin position="105"/>
        <end position="119"/>
    </location>
</feature>
<protein>
    <recommendedName>
        <fullName evidence="5">BZIP domain-containing protein</fullName>
    </recommendedName>
</protein>
<keyword evidence="3" id="KW-0804">Transcription</keyword>
<dbReference type="PROSITE" id="PS00036">
    <property type="entry name" value="BZIP_BASIC"/>
    <property type="match status" value="1"/>
</dbReference>
<comment type="caution">
    <text evidence="6">The sequence shown here is derived from an EMBL/GenBank/DDBJ whole genome shotgun (WGS) entry which is preliminary data.</text>
</comment>
<dbReference type="AlphaFoldDB" id="A0AAN8JN93"/>
<feature type="region of interest" description="Disordered" evidence="4">
    <location>
        <begin position="62"/>
        <end position="121"/>
    </location>
</feature>
<proteinExistence type="predicted"/>
<dbReference type="SUPFAM" id="SSF57959">
    <property type="entry name" value="Leucine zipper domain"/>
    <property type="match status" value="1"/>
</dbReference>
<dbReference type="Proteomes" id="UP001347796">
    <property type="component" value="Unassembled WGS sequence"/>
</dbReference>
<feature type="domain" description="BZIP" evidence="5">
    <location>
        <begin position="82"/>
        <end position="145"/>
    </location>
</feature>
<dbReference type="InterPro" id="IPR004827">
    <property type="entry name" value="bZIP"/>
</dbReference>
<dbReference type="GO" id="GO:0000981">
    <property type="term" value="F:DNA-binding transcription factor activity, RNA polymerase II-specific"/>
    <property type="evidence" value="ECO:0007669"/>
    <property type="project" value="TreeGrafter"/>
</dbReference>
<keyword evidence="7" id="KW-1185">Reference proteome</keyword>
<reference evidence="6 7" key="1">
    <citation type="submission" date="2024-01" db="EMBL/GenBank/DDBJ databases">
        <title>The genome of the rayed Mediterranean limpet Patella caerulea (Linnaeus, 1758).</title>
        <authorList>
            <person name="Anh-Thu Weber A."/>
            <person name="Halstead-Nussloch G."/>
        </authorList>
    </citation>
    <scope>NUCLEOTIDE SEQUENCE [LARGE SCALE GENOMIC DNA]</scope>
    <source>
        <strain evidence="6">AATW-2023a</strain>
        <tissue evidence="6">Whole specimen</tissue>
    </source>
</reference>
<dbReference type="Gene3D" id="1.20.5.170">
    <property type="match status" value="1"/>
</dbReference>
<name>A0AAN8JN93_PATCE</name>
<evidence type="ECO:0000313" key="6">
    <source>
        <dbReference type="EMBL" id="KAK6181036.1"/>
    </source>
</evidence>
<dbReference type="Pfam" id="PF00170">
    <property type="entry name" value="bZIP_1"/>
    <property type="match status" value="1"/>
</dbReference>
<feature type="compositionally biased region" description="Basic residues" evidence="4">
    <location>
        <begin position="94"/>
        <end position="104"/>
    </location>
</feature>
<organism evidence="6 7">
    <name type="scientific">Patella caerulea</name>
    <name type="common">Rayed Mediterranean limpet</name>
    <dbReference type="NCBI Taxonomy" id="87958"/>
    <lineage>
        <taxon>Eukaryota</taxon>
        <taxon>Metazoa</taxon>
        <taxon>Spiralia</taxon>
        <taxon>Lophotrochozoa</taxon>
        <taxon>Mollusca</taxon>
        <taxon>Gastropoda</taxon>
        <taxon>Patellogastropoda</taxon>
        <taxon>Patelloidea</taxon>
        <taxon>Patellidae</taxon>
        <taxon>Patella</taxon>
    </lineage>
</organism>
<evidence type="ECO:0000259" key="5">
    <source>
        <dbReference type="PROSITE" id="PS50217"/>
    </source>
</evidence>
<evidence type="ECO:0000256" key="3">
    <source>
        <dbReference type="ARBA" id="ARBA00023163"/>
    </source>
</evidence>
<keyword evidence="2" id="KW-0238">DNA-binding</keyword>
<evidence type="ECO:0000313" key="7">
    <source>
        <dbReference type="Proteomes" id="UP001347796"/>
    </source>
</evidence>
<evidence type="ECO:0000256" key="1">
    <source>
        <dbReference type="ARBA" id="ARBA00023015"/>
    </source>
</evidence>
<keyword evidence="1" id="KW-0805">Transcription regulation</keyword>